<evidence type="ECO:0000313" key="9">
    <source>
        <dbReference type="EMBL" id="CAL1162379.1"/>
    </source>
</evidence>
<keyword evidence="6" id="KW-0472">Membrane</keyword>
<feature type="compositionally biased region" description="Acidic residues" evidence="5">
    <location>
        <begin position="275"/>
        <end position="284"/>
    </location>
</feature>
<dbReference type="Gene3D" id="3.10.120.10">
    <property type="entry name" value="Cytochrome b5-like heme/steroid binding domain"/>
    <property type="match status" value="2"/>
</dbReference>
<proteinExistence type="inferred from homology"/>
<comment type="caution">
    <text evidence="8">The sequence shown here is derived from an EMBL/GenBank/DDBJ whole genome shotgun (WGS) entry which is preliminary data.</text>
</comment>
<evidence type="ECO:0000256" key="5">
    <source>
        <dbReference type="SAM" id="MobiDB-lite"/>
    </source>
</evidence>
<dbReference type="EMBL" id="CAMXCT010004445">
    <property type="protein sequence ID" value="CAI4009004.1"/>
    <property type="molecule type" value="Genomic_DNA"/>
</dbReference>
<dbReference type="PROSITE" id="PS00191">
    <property type="entry name" value="CYTOCHROME_B5_1"/>
    <property type="match status" value="2"/>
</dbReference>
<keyword evidence="6" id="KW-0812">Transmembrane</keyword>
<evidence type="ECO:0000313" key="8">
    <source>
        <dbReference type="EMBL" id="CAI4009004.1"/>
    </source>
</evidence>
<dbReference type="PRINTS" id="PR00363">
    <property type="entry name" value="CYTOCHROMEB5"/>
</dbReference>
<feature type="region of interest" description="Disordered" evidence="5">
    <location>
        <begin position="259"/>
        <end position="321"/>
    </location>
</feature>
<gene>
    <name evidence="8" type="ORF">C1SCF055_LOCUS34392</name>
</gene>
<dbReference type="InterPro" id="IPR050668">
    <property type="entry name" value="Cytochrome_b5"/>
</dbReference>
<protein>
    <recommendedName>
        <fullName evidence="7">Cytochrome b5 heme-binding domain-containing protein</fullName>
    </recommendedName>
</protein>
<reference evidence="9" key="2">
    <citation type="submission" date="2024-04" db="EMBL/GenBank/DDBJ databases">
        <authorList>
            <person name="Chen Y."/>
            <person name="Shah S."/>
            <person name="Dougan E. K."/>
            <person name="Thang M."/>
            <person name="Chan C."/>
        </authorList>
    </citation>
    <scope>NUCLEOTIDE SEQUENCE [LARGE SCALE GENOMIC DNA]</scope>
</reference>
<dbReference type="InterPro" id="IPR036400">
    <property type="entry name" value="Cyt_B5-like_heme/steroid_sf"/>
</dbReference>
<dbReference type="GO" id="GO:0016020">
    <property type="term" value="C:membrane"/>
    <property type="evidence" value="ECO:0007669"/>
    <property type="project" value="TreeGrafter"/>
</dbReference>
<evidence type="ECO:0000256" key="2">
    <source>
        <dbReference type="ARBA" id="ARBA00022723"/>
    </source>
</evidence>
<keyword evidence="10" id="KW-1185">Reference proteome</keyword>
<dbReference type="SUPFAM" id="SSF55856">
    <property type="entry name" value="Cytochrome b5-like heme/steroid binding domain"/>
    <property type="match status" value="2"/>
</dbReference>
<feature type="compositionally biased region" description="Acidic residues" evidence="5">
    <location>
        <begin position="298"/>
        <end position="313"/>
    </location>
</feature>
<evidence type="ECO:0000256" key="1">
    <source>
        <dbReference type="ARBA" id="ARBA00022617"/>
    </source>
</evidence>
<feature type="transmembrane region" description="Helical" evidence="6">
    <location>
        <begin position="536"/>
        <end position="560"/>
    </location>
</feature>
<keyword evidence="2" id="KW-0479">Metal-binding</keyword>
<dbReference type="GO" id="GO:0020037">
    <property type="term" value="F:heme binding"/>
    <property type="evidence" value="ECO:0007669"/>
    <property type="project" value="InterPro"/>
</dbReference>
<feature type="domain" description="Cytochrome b5 heme-binding" evidence="7">
    <location>
        <begin position="86"/>
        <end position="183"/>
    </location>
</feature>
<organism evidence="8">
    <name type="scientific">Cladocopium goreaui</name>
    <dbReference type="NCBI Taxonomy" id="2562237"/>
    <lineage>
        <taxon>Eukaryota</taxon>
        <taxon>Sar</taxon>
        <taxon>Alveolata</taxon>
        <taxon>Dinophyceae</taxon>
        <taxon>Suessiales</taxon>
        <taxon>Symbiodiniaceae</taxon>
        <taxon>Cladocopium</taxon>
    </lineage>
</organism>
<dbReference type="InterPro" id="IPR001199">
    <property type="entry name" value="Cyt_B5-like_heme/steroid-bd"/>
</dbReference>
<dbReference type="Proteomes" id="UP001152797">
    <property type="component" value="Unassembled WGS sequence"/>
</dbReference>
<keyword evidence="6" id="KW-1133">Transmembrane helix</keyword>
<dbReference type="PANTHER" id="PTHR19359:SF25">
    <property type="entry name" value="CYTOCHROME B5 HEME-BINDING DOMAIN-CONTAINING PROTEIN"/>
    <property type="match status" value="1"/>
</dbReference>
<accession>A0A9P1DHF3</accession>
<feature type="domain" description="Cytochrome b5 heme-binding" evidence="7">
    <location>
        <begin position="1"/>
        <end position="62"/>
    </location>
</feature>
<dbReference type="Pfam" id="PF00173">
    <property type="entry name" value="Cyt-b5"/>
    <property type="match status" value="2"/>
</dbReference>
<dbReference type="EMBL" id="CAMXCT030004445">
    <property type="protein sequence ID" value="CAL4796316.1"/>
    <property type="molecule type" value="Genomic_DNA"/>
</dbReference>
<evidence type="ECO:0000259" key="7">
    <source>
        <dbReference type="PROSITE" id="PS50255"/>
    </source>
</evidence>
<evidence type="ECO:0000256" key="3">
    <source>
        <dbReference type="ARBA" id="ARBA00023004"/>
    </source>
</evidence>
<dbReference type="InterPro" id="IPR018506">
    <property type="entry name" value="Cyt_B5_heme-BS"/>
</dbReference>
<dbReference type="OrthoDB" id="440187at2759"/>
<comment type="similarity">
    <text evidence="4">Belongs to the cytochrome b5 family.</text>
</comment>
<evidence type="ECO:0000256" key="4">
    <source>
        <dbReference type="ARBA" id="ARBA00038168"/>
    </source>
</evidence>
<dbReference type="EMBL" id="CAMXCT020004445">
    <property type="protein sequence ID" value="CAL1162379.1"/>
    <property type="molecule type" value="Genomic_DNA"/>
</dbReference>
<dbReference type="SMART" id="SM01117">
    <property type="entry name" value="Cyt-b5"/>
    <property type="match status" value="2"/>
</dbReference>
<keyword evidence="3" id="KW-0408">Iron</keyword>
<sequence>MSVSAEEVAKHNTDKDCWVIVGDQVLDVTNFLSEHPGGKKSIMMFAGKDATEEFDMLHDRKAFLRKRLIESVAHEEKHPCEIETASSVVSAEEVAKHNTDKDCWVIVGDQVLDVTNFLSEHPGGKKSIMMFAGKDATEEFDMLHDRKAFLRKRLIESVAHEEKHPCEMLRNLEAYFWNVGMLGTQHLSTYDCPRPCMEHEEACVKFDQSFPCMKDVHWAAFHGIVENPEWYPELRTGAPLKDFALVLYMHGQPGCPRPCDEGEPVGHFVPYQPEADPEDEDEAEESKARRRKENQQTSDEEDDQDVDLEDDEDQSSKKEKKQIVRLAKLLRTQEDRKVVKTVQSQDDNCARPGLLYAPAMAGSFKKSVQSSNECRMHCRGIDGAGHFLFYASLGLCHCAVYGAVKQEVPDVNNLAGPVNCGVRWENVNKETAKLVEAVNSGCFSMNTGFGPAIGEPLPFQAKDPMDCQQQLKSSNAKHFVFTPVNGECRLVAPEASLMPLQDAISGPASCEDKELEVQMKADINQVKVPRATTRRLVMFIGIPSGFMIIGLTITGALISVRRRLRTSEARANLFARNGLLEGGMLNAQSSFAYTQFPDYDCQWAGSIAHSTETWSRLREQLLAGGPMFSPATLALSKLATEQEDGSNICPLGSLSACWALHVAGVQRCERTTEVLPLLPAIGSRWPLLRFLARVHRDWLRTANEWSCEELFHPSISWDDFHGLVDDVAVDDFDEERMETLVGPAFNTASEEASGVIWKYSSAALYDGSPIAAWTQRCEHGVAAAFLLRACGLILGDQDVFKMVESSLGLVGGENRIVDLLDSRWPLYAILHRLQCMKKRWDDLPISPQELKPSIDSPALLEITSPAAADLADSLMMAAPGPVLMVFVSSSRVRLLPGYVNHSKRLDFLGKTLFLPQNNYIREKCLALVDACLPVLSVFPEVAKYTVLAFAARLRVDVLFVDMDTYWVYIPVEFYSNQSRPSIMLVRSANERSKYALAIMAAWLLRFPFISSNPGMRHLLEPDRPGYVPSVSFLRHDRSEERGPLQIGTFDSENEFTTMDGWFGQVGKVVALEFSTFLAEEIKMPMLEELYNGVRKAEELLPQFQKQMSPKRPMEVLQSDPHASPPRIHADVRIVHVNFADGCCEVEQARSSSTALEFGANESRALEGSFLTPEFRSRNDHLLNFVRSTELTSGKAPSGKVGYYVWKPYVILETLKDPAINWNDIVLWTDAGVHFISPLRSLVEQYLAQSDVSATQTPMMEADVTKRDAFVLLDADYESIVKTNQIATGIILVRKTPLAIRFMENWLRACEDERIITETPSVLGLADYPHFRHHNDDQSAFSLLFKKYGFHSFLQAERDLYVVAARNTAKFIAASQLCLLC</sequence>
<dbReference type="GO" id="GO:0046872">
    <property type="term" value="F:metal ion binding"/>
    <property type="evidence" value="ECO:0007669"/>
    <property type="project" value="UniProtKB-KW"/>
</dbReference>
<evidence type="ECO:0000256" key="6">
    <source>
        <dbReference type="SAM" id="Phobius"/>
    </source>
</evidence>
<dbReference type="PANTHER" id="PTHR19359">
    <property type="entry name" value="CYTOCHROME B5"/>
    <property type="match status" value="1"/>
</dbReference>
<name>A0A9P1DHF3_9DINO</name>
<keyword evidence="1" id="KW-0349">Heme</keyword>
<dbReference type="PROSITE" id="PS50255">
    <property type="entry name" value="CYTOCHROME_B5_2"/>
    <property type="match status" value="2"/>
</dbReference>
<reference evidence="8" key="1">
    <citation type="submission" date="2022-10" db="EMBL/GenBank/DDBJ databases">
        <authorList>
            <person name="Chen Y."/>
            <person name="Dougan E. K."/>
            <person name="Chan C."/>
            <person name="Rhodes N."/>
            <person name="Thang M."/>
        </authorList>
    </citation>
    <scope>NUCLEOTIDE SEQUENCE</scope>
</reference>
<evidence type="ECO:0000313" key="10">
    <source>
        <dbReference type="Proteomes" id="UP001152797"/>
    </source>
</evidence>